<dbReference type="InterPro" id="IPR019489">
    <property type="entry name" value="Clp_ATPase_C"/>
</dbReference>
<dbReference type="Pfam" id="PF02861">
    <property type="entry name" value="Clp_N"/>
    <property type="match status" value="1"/>
</dbReference>
<dbReference type="GO" id="GO:0016887">
    <property type="term" value="F:ATP hydrolysis activity"/>
    <property type="evidence" value="ECO:0007669"/>
    <property type="project" value="InterPro"/>
</dbReference>
<sequence length="808" mass="91393">MKFEFTGTARRALELAKEEASRFMHSRIGTEHILLGLLRVQEGVAYTILTSSGVTLSQVRKLVEQYVPPGIIPVASNNLPMNENALRALNLAQEEARRLSKGFIGTEHLLLGILREGQGVGSRILQYFGVDYDQVLEEVSGIHHDVEKPQTKSKTKNLENYSLNLTQLAREGKLDPVIGREREIERVLQILSRRKKNNPVLIGEPGVGKTAIVEGIAQRIAEGKVPDALLDKRILALDLAAVVAGTKYRGQFEERLKAIVNEAQESSDVILFIDELHTVVGAGAAEGALDASNILKPALARGLVQVIGATTLEEYRKYIEKDGALERRFQPIMVDPPTVEETIEILYGLKEKYESFHGVRYTDEAIEAAARLSDRYITDRYLPDKAIDVLDEAGAKIKLHSQASDEILEELKAELEAVKQFKTRAIERQDFETAANLRDRERELKAQIAERKRKLHSTGEAPLVTRDHIAEVISLWTGIPVQRLAEGEMERLLKMEQELSKKIVGQEEAIRALSKAIRRSRAGIKDPRRPIGSFVFLGPTGVGKTETAKALAEFLFGDRDALIEIDMSEYMERFNVSKLIGAPPGYVGYEEGGQLTERVRRKPYSVVLFDEFEKAHPDVFHMLLQVLEEGVLTDSYGRRVSFRNTIIILTSNIGTRFLKRNKMLGFRSEDSEKSYQDMKEFLIQELKKTVPPEFLNRLDEVIIFKPLSKEDLCKIVDILMLELHDRLKEKRIELKLTEEARRFIVDRGYDEEYGARPLKRVIRKYIEEPISELILKGKIKESSSVLVTVKGEELHFETEKLEEAKHGG</sequence>
<accession>A0A7V0LUG7</accession>
<dbReference type="PROSITE" id="PS50151">
    <property type="entry name" value="UVR"/>
    <property type="match status" value="1"/>
</dbReference>
<dbReference type="CDD" id="cd00009">
    <property type="entry name" value="AAA"/>
    <property type="match status" value="1"/>
</dbReference>
<dbReference type="SMART" id="SM01086">
    <property type="entry name" value="ClpB_D2-small"/>
    <property type="match status" value="1"/>
</dbReference>
<dbReference type="PROSITE" id="PS00870">
    <property type="entry name" value="CLPAB_1"/>
    <property type="match status" value="1"/>
</dbReference>
<dbReference type="InterPro" id="IPR041546">
    <property type="entry name" value="ClpA/ClpB_AAA_lid"/>
</dbReference>
<dbReference type="CDD" id="cd19499">
    <property type="entry name" value="RecA-like_ClpB_Hsp104-like"/>
    <property type="match status" value="1"/>
</dbReference>
<dbReference type="Pfam" id="PF00004">
    <property type="entry name" value="AAA"/>
    <property type="match status" value="1"/>
</dbReference>
<keyword evidence="2" id="KW-0547">Nucleotide-binding</keyword>
<dbReference type="InterPro" id="IPR001270">
    <property type="entry name" value="ClpA/B"/>
</dbReference>
<dbReference type="AlphaFoldDB" id="A0A7V0LUG7"/>
<dbReference type="PRINTS" id="PR00300">
    <property type="entry name" value="CLPPROTEASEA"/>
</dbReference>
<evidence type="ECO:0000259" key="7">
    <source>
        <dbReference type="PROSITE" id="PS50151"/>
    </source>
</evidence>
<dbReference type="InterPro" id="IPR036628">
    <property type="entry name" value="Clp_N_dom_sf"/>
</dbReference>
<dbReference type="InterPro" id="IPR018368">
    <property type="entry name" value="ClpA/B_CS1"/>
</dbReference>
<dbReference type="InterPro" id="IPR027417">
    <property type="entry name" value="P-loop_NTPase"/>
</dbReference>
<keyword evidence="1 5" id="KW-0677">Repeat</keyword>
<proteinExistence type="predicted"/>
<dbReference type="GO" id="GO:0006508">
    <property type="term" value="P:proteolysis"/>
    <property type="evidence" value="ECO:0007669"/>
    <property type="project" value="UniProtKB-KW"/>
</dbReference>
<evidence type="ECO:0000256" key="1">
    <source>
        <dbReference type="ARBA" id="ARBA00022737"/>
    </source>
</evidence>
<dbReference type="SUPFAM" id="SSF81923">
    <property type="entry name" value="Double Clp-N motif"/>
    <property type="match status" value="1"/>
</dbReference>
<feature type="domain" description="Clp R" evidence="8">
    <location>
        <begin position="1"/>
        <end position="145"/>
    </location>
</feature>
<dbReference type="Gene3D" id="4.10.860.10">
    <property type="entry name" value="UVR domain"/>
    <property type="match status" value="1"/>
</dbReference>
<evidence type="ECO:0000313" key="9">
    <source>
        <dbReference type="EMBL" id="HDL60214.1"/>
    </source>
</evidence>
<dbReference type="Proteomes" id="UP000886381">
    <property type="component" value="Unassembled WGS sequence"/>
</dbReference>
<dbReference type="EMBL" id="DRDR01000086">
    <property type="protein sequence ID" value="HDL60214.1"/>
    <property type="molecule type" value="Genomic_DNA"/>
</dbReference>
<dbReference type="PROSITE" id="PS51903">
    <property type="entry name" value="CLP_R"/>
    <property type="match status" value="1"/>
</dbReference>
<dbReference type="GO" id="GO:0034605">
    <property type="term" value="P:cellular response to heat"/>
    <property type="evidence" value="ECO:0007669"/>
    <property type="project" value="TreeGrafter"/>
</dbReference>
<dbReference type="InterPro" id="IPR050130">
    <property type="entry name" value="ClpA_ClpB"/>
</dbReference>
<dbReference type="SMART" id="SM00382">
    <property type="entry name" value="AAA"/>
    <property type="match status" value="2"/>
</dbReference>
<dbReference type="GO" id="GO:0008233">
    <property type="term" value="F:peptidase activity"/>
    <property type="evidence" value="ECO:0007669"/>
    <property type="project" value="UniProtKB-KW"/>
</dbReference>
<dbReference type="Pfam" id="PF17871">
    <property type="entry name" value="AAA_lid_9"/>
    <property type="match status" value="1"/>
</dbReference>
<dbReference type="FunFam" id="3.40.50.300:FF:000010">
    <property type="entry name" value="Chaperone clpB 1, putative"/>
    <property type="match status" value="1"/>
</dbReference>
<dbReference type="Gene3D" id="1.10.1780.10">
    <property type="entry name" value="Clp, N-terminal domain"/>
    <property type="match status" value="1"/>
</dbReference>
<dbReference type="InterPro" id="IPR004176">
    <property type="entry name" value="Clp_R_N"/>
</dbReference>
<evidence type="ECO:0000256" key="6">
    <source>
        <dbReference type="SAM" id="Coils"/>
    </source>
</evidence>
<keyword evidence="6" id="KW-0175">Coiled coil</keyword>
<reference evidence="9" key="1">
    <citation type="journal article" date="2020" name="mSystems">
        <title>Genome- and Community-Level Interaction Insights into Carbon Utilization and Element Cycling Functions of Hydrothermarchaeota in Hydrothermal Sediment.</title>
        <authorList>
            <person name="Zhou Z."/>
            <person name="Liu Y."/>
            <person name="Xu W."/>
            <person name="Pan J."/>
            <person name="Luo Z.H."/>
            <person name="Li M."/>
        </authorList>
    </citation>
    <scope>NUCLEOTIDE SEQUENCE [LARGE SCALE GENOMIC DNA]</scope>
    <source>
        <strain evidence="9">HyVt-28</strain>
    </source>
</reference>
<keyword evidence="9" id="KW-0378">Hydrolase</keyword>
<feature type="coiled-coil region" evidence="6">
    <location>
        <begin position="408"/>
        <end position="454"/>
    </location>
</feature>
<dbReference type="FunFam" id="3.40.50.300:FF:000025">
    <property type="entry name" value="ATP-dependent Clp protease subunit"/>
    <property type="match status" value="1"/>
</dbReference>
<name>A0A7V0LUG7_UNCW3</name>
<protein>
    <submittedName>
        <fullName evidence="9">ATP-dependent Clp protease ATP-binding subunit</fullName>
    </submittedName>
</protein>
<dbReference type="Gene3D" id="1.10.8.60">
    <property type="match status" value="2"/>
</dbReference>
<dbReference type="GO" id="GO:0005524">
    <property type="term" value="F:ATP binding"/>
    <property type="evidence" value="ECO:0007669"/>
    <property type="project" value="UniProtKB-KW"/>
</dbReference>
<evidence type="ECO:0000259" key="8">
    <source>
        <dbReference type="PROSITE" id="PS51903"/>
    </source>
</evidence>
<dbReference type="Pfam" id="PF07724">
    <property type="entry name" value="AAA_2"/>
    <property type="match status" value="1"/>
</dbReference>
<dbReference type="Gene3D" id="3.40.50.300">
    <property type="entry name" value="P-loop containing nucleotide triphosphate hydrolases"/>
    <property type="match status" value="2"/>
</dbReference>
<keyword evidence="3 9" id="KW-0067">ATP-binding</keyword>
<comment type="caution">
    <text evidence="9">The sequence shown here is derived from an EMBL/GenBank/DDBJ whole genome shotgun (WGS) entry which is preliminary data.</text>
</comment>
<dbReference type="InterPro" id="IPR003959">
    <property type="entry name" value="ATPase_AAA_core"/>
</dbReference>
<evidence type="ECO:0000256" key="4">
    <source>
        <dbReference type="ARBA" id="ARBA00023186"/>
    </source>
</evidence>
<dbReference type="SUPFAM" id="SSF52540">
    <property type="entry name" value="P-loop containing nucleoside triphosphate hydrolases"/>
    <property type="match status" value="2"/>
</dbReference>
<dbReference type="PANTHER" id="PTHR11638">
    <property type="entry name" value="ATP-DEPENDENT CLP PROTEASE"/>
    <property type="match status" value="1"/>
</dbReference>
<feature type="domain" description="UVR" evidence="7">
    <location>
        <begin position="405"/>
        <end position="447"/>
    </location>
</feature>
<dbReference type="InterPro" id="IPR001943">
    <property type="entry name" value="UVR_dom"/>
</dbReference>
<dbReference type="PANTHER" id="PTHR11638:SF18">
    <property type="entry name" value="HEAT SHOCK PROTEIN 104"/>
    <property type="match status" value="1"/>
</dbReference>
<keyword evidence="9" id="KW-0645">Protease</keyword>
<dbReference type="FunFam" id="1.10.8.60:FF:000017">
    <property type="entry name" value="ATP-dependent chaperone ClpB"/>
    <property type="match status" value="1"/>
</dbReference>
<dbReference type="InterPro" id="IPR003593">
    <property type="entry name" value="AAA+_ATPase"/>
</dbReference>
<evidence type="ECO:0000256" key="2">
    <source>
        <dbReference type="ARBA" id="ARBA00022741"/>
    </source>
</evidence>
<evidence type="ECO:0000256" key="3">
    <source>
        <dbReference type="ARBA" id="ARBA00022840"/>
    </source>
</evidence>
<gene>
    <name evidence="9" type="ORF">ENH14_02035</name>
</gene>
<dbReference type="Pfam" id="PF10431">
    <property type="entry name" value="ClpB_D2-small"/>
    <property type="match status" value="1"/>
</dbReference>
<organism evidence="9">
    <name type="scientific">candidate division WOR-3 bacterium</name>
    <dbReference type="NCBI Taxonomy" id="2052148"/>
    <lineage>
        <taxon>Bacteria</taxon>
        <taxon>Bacteria division WOR-3</taxon>
    </lineage>
</organism>
<keyword evidence="4" id="KW-0143">Chaperone</keyword>
<dbReference type="GO" id="GO:0005737">
    <property type="term" value="C:cytoplasm"/>
    <property type="evidence" value="ECO:0007669"/>
    <property type="project" value="TreeGrafter"/>
</dbReference>
<evidence type="ECO:0000256" key="5">
    <source>
        <dbReference type="PROSITE-ProRule" id="PRU01251"/>
    </source>
</evidence>